<reference evidence="4 5" key="1">
    <citation type="submission" date="2018-03" db="EMBL/GenBank/DDBJ databases">
        <title>Draft genome sequence of Rohu Carp (Labeo rohita).</title>
        <authorList>
            <person name="Das P."/>
            <person name="Kushwaha B."/>
            <person name="Joshi C.G."/>
            <person name="Kumar D."/>
            <person name="Nagpure N.S."/>
            <person name="Sahoo L."/>
            <person name="Das S.P."/>
            <person name="Bit A."/>
            <person name="Patnaik S."/>
            <person name="Meher P.K."/>
            <person name="Jayasankar P."/>
            <person name="Koringa P.G."/>
            <person name="Patel N.V."/>
            <person name="Hinsu A.T."/>
            <person name="Kumar R."/>
            <person name="Pandey M."/>
            <person name="Agarwal S."/>
            <person name="Srivastava S."/>
            <person name="Singh M."/>
            <person name="Iquebal M.A."/>
            <person name="Jaiswal S."/>
            <person name="Angadi U.B."/>
            <person name="Kumar N."/>
            <person name="Raza M."/>
            <person name="Shah T.M."/>
            <person name="Rai A."/>
            <person name="Jena J.K."/>
        </authorList>
    </citation>
    <scope>NUCLEOTIDE SEQUENCE [LARGE SCALE GENOMIC DNA]</scope>
    <source>
        <strain evidence="4">DASCIFA01</strain>
        <tissue evidence="4">Testis</tissue>
    </source>
</reference>
<dbReference type="PANTHER" id="PTHR46497:SF1">
    <property type="entry name" value="THIOREDOXIN DOMAIN-CONTAINING PROTEIN 11"/>
    <property type="match status" value="1"/>
</dbReference>
<dbReference type="STRING" id="84645.A0A498M5U5"/>
<feature type="compositionally biased region" description="Basic and acidic residues" evidence="2">
    <location>
        <begin position="260"/>
        <end position="271"/>
    </location>
</feature>
<comment type="caution">
    <text evidence="4">The sequence shown here is derived from an EMBL/GenBank/DDBJ whole genome shotgun (WGS) entry which is preliminary data.</text>
</comment>
<evidence type="ECO:0000256" key="1">
    <source>
        <dbReference type="SAM" id="Coils"/>
    </source>
</evidence>
<dbReference type="CDD" id="cd02995">
    <property type="entry name" value="PDI_a_PDI_a'_C"/>
    <property type="match status" value="1"/>
</dbReference>
<evidence type="ECO:0000256" key="2">
    <source>
        <dbReference type="SAM" id="MobiDB-lite"/>
    </source>
</evidence>
<evidence type="ECO:0000313" key="4">
    <source>
        <dbReference type="EMBL" id="RXN14554.1"/>
    </source>
</evidence>
<evidence type="ECO:0000259" key="3">
    <source>
        <dbReference type="Pfam" id="PF00085"/>
    </source>
</evidence>
<dbReference type="InterPro" id="IPR052792">
    <property type="entry name" value="Thioredoxin_dom-contain_11"/>
</dbReference>
<keyword evidence="5" id="KW-1185">Reference proteome</keyword>
<dbReference type="Proteomes" id="UP000290572">
    <property type="component" value="Unassembled WGS sequence"/>
</dbReference>
<dbReference type="EMBL" id="QBIY01012901">
    <property type="protein sequence ID" value="RXN14554.1"/>
    <property type="molecule type" value="Genomic_DNA"/>
</dbReference>
<gene>
    <name evidence="4" type="ORF">ROHU_028605</name>
</gene>
<dbReference type="SUPFAM" id="SSF52833">
    <property type="entry name" value="Thioredoxin-like"/>
    <property type="match status" value="1"/>
</dbReference>
<dbReference type="InterPro" id="IPR036249">
    <property type="entry name" value="Thioredoxin-like_sf"/>
</dbReference>
<evidence type="ECO:0000313" key="5">
    <source>
        <dbReference type="Proteomes" id="UP000290572"/>
    </source>
</evidence>
<accession>A0A498M5U5</accession>
<proteinExistence type="predicted"/>
<sequence>MAADFIQNFSASYSPLHRHLVGHKQQQQTQSLIQEVTSDSFLHTVMDSQRDVLLLYYSAWCGFCSVLNHVFLQLARLFQGNGALTVARVNVGRNDLPWEFMVDHLPSVLFFPRHRKQMSVKFPENTPMTVPNLLRFILQHTGHAPWEESGHGVEPKSLLEAELRALQREVFSLHQARERLSQQLAVLWRENRRLALHTHTLETQNAELQEQSGRLETLYREKTRQLTDTVHRLQELADASEELLKENTLHKVLLNILRERDGRDADTRDTDGKEEEGQDTDKREGKCEAS</sequence>
<keyword evidence="1" id="KW-0175">Coiled coil</keyword>
<dbReference type="Gene3D" id="3.40.30.10">
    <property type="entry name" value="Glutaredoxin"/>
    <property type="match status" value="1"/>
</dbReference>
<dbReference type="InterPro" id="IPR013766">
    <property type="entry name" value="Thioredoxin_domain"/>
</dbReference>
<organism evidence="4 5">
    <name type="scientific">Labeo rohita</name>
    <name type="common">Indian major carp</name>
    <name type="synonym">Cyprinus rohita</name>
    <dbReference type="NCBI Taxonomy" id="84645"/>
    <lineage>
        <taxon>Eukaryota</taxon>
        <taxon>Metazoa</taxon>
        <taxon>Chordata</taxon>
        <taxon>Craniata</taxon>
        <taxon>Vertebrata</taxon>
        <taxon>Euteleostomi</taxon>
        <taxon>Actinopterygii</taxon>
        <taxon>Neopterygii</taxon>
        <taxon>Teleostei</taxon>
        <taxon>Ostariophysi</taxon>
        <taxon>Cypriniformes</taxon>
        <taxon>Cyprinidae</taxon>
        <taxon>Labeoninae</taxon>
        <taxon>Labeonini</taxon>
        <taxon>Labeo</taxon>
    </lineage>
</organism>
<feature type="coiled-coil region" evidence="1">
    <location>
        <begin position="163"/>
        <end position="225"/>
    </location>
</feature>
<protein>
    <submittedName>
        <fullName evidence="4">Thioredoxin domain-containing 11</fullName>
    </submittedName>
</protein>
<feature type="domain" description="Thioredoxin" evidence="3">
    <location>
        <begin position="34"/>
        <end position="119"/>
    </location>
</feature>
<dbReference type="AlphaFoldDB" id="A0A498M5U5"/>
<feature type="region of interest" description="Disordered" evidence="2">
    <location>
        <begin position="260"/>
        <end position="290"/>
    </location>
</feature>
<dbReference type="PANTHER" id="PTHR46497">
    <property type="entry name" value="THIOREDOXIN DOMAIN-CONTAINING PROTEIN 11"/>
    <property type="match status" value="1"/>
</dbReference>
<feature type="compositionally biased region" description="Basic and acidic residues" evidence="2">
    <location>
        <begin position="279"/>
        <end position="290"/>
    </location>
</feature>
<name>A0A498M5U5_LABRO</name>
<dbReference type="Pfam" id="PF00085">
    <property type="entry name" value="Thioredoxin"/>
    <property type="match status" value="1"/>
</dbReference>